<dbReference type="EMBL" id="JBHTJG010000005">
    <property type="protein sequence ID" value="MFD0947157.1"/>
    <property type="molecule type" value="Genomic_DNA"/>
</dbReference>
<accession>A0ABW3H7L3</accession>
<dbReference type="SUPFAM" id="SSF48452">
    <property type="entry name" value="TPR-like"/>
    <property type="match status" value="1"/>
</dbReference>
<dbReference type="RefSeq" id="WP_264944468.1">
    <property type="nucleotide sequence ID" value="NZ_JAPDRA010000005.1"/>
</dbReference>
<dbReference type="Pfam" id="PF13432">
    <property type="entry name" value="TPR_16"/>
    <property type="match status" value="1"/>
</dbReference>
<dbReference type="PANTHER" id="PTHR45586:SF1">
    <property type="entry name" value="LIPOPOLYSACCHARIDE ASSEMBLY PROTEIN B"/>
    <property type="match status" value="1"/>
</dbReference>
<organism evidence="4 5">
    <name type="scientific">Sphingomonas canadensis</name>
    <dbReference type="NCBI Taxonomy" id="1219257"/>
    <lineage>
        <taxon>Bacteria</taxon>
        <taxon>Pseudomonadati</taxon>
        <taxon>Pseudomonadota</taxon>
        <taxon>Alphaproteobacteria</taxon>
        <taxon>Sphingomonadales</taxon>
        <taxon>Sphingomonadaceae</taxon>
        <taxon>Sphingomonas</taxon>
    </lineage>
</organism>
<evidence type="ECO:0000256" key="2">
    <source>
        <dbReference type="ARBA" id="ARBA00022803"/>
    </source>
</evidence>
<reference evidence="5" key="1">
    <citation type="journal article" date="2019" name="Int. J. Syst. Evol. Microbiol.">
        <title>The Global Catalogue of Microorganisms (GCM) 10K type strain sequencing project: providing services to taxonomists for standard genome sequencing and annotation.</title>
        <authorList>
            <consortium name="The Broad Institute Genomics Platform"/>
            <consortium name="The Broad Institute Genome Sequencing Center for Infectious Disease"/>
            <person name="Wu L."/>
            <person name="Ma J."/>
        </authorList>
    </citation>
    <scope>NUCLEOTIDE SEQUENCE [LARGE SCALE GENOMIC DNA]</scope>
    <source>
        <strain evidence="5">CCUG 62982</strain>
    </source>
</reference>
<dbReference type="SMART" id="SM00028">
    <property type="entry name" value="TPR"/>
    <property type="match status" value="3"/>
</dbReference>
<dbReference type="InterPro" id="IPR051012">
    <property type="entry name" value="CellSynth/LPSAsmb/PSIAsmb"/>
</dbReference>
<keyword evidence="5" id="KW-1185">Reference proteome</keyword>
<proteinExistence type="predicted"/>
<name>A0ABW3H7L3_9SPHN</name>
<dbReference type="PANTHER" id="PTHR45586">
    <property type="entry name" value="TPR REPEAT-CONTAINING PROTEIN PA4667"/>
    <property type="match status" value="1"/>
</dbReference>
<evidence type="ECO:0000313" key="4">
    <source>
        <dbReference type="EMBL" id="MFD0947157.1"/>
    </source>
</evidence>
<comment type="caution">
    <text evidence="4">The sequence shown here is derived from an EMBL/GenBank/DDBJ whole genome shotgun (WGS) entry which is preliminary data.</text>
</comment>
<sequence length="529" mass="54658">MAPAALAQAQTGSQAQASGDDLTAYVRARAADADGSADVAAIGYAAALDDIPGDQVIAYRAYRQGLAAGDYRLAARASAALTKAGIAPADTTIIDVAVALDARDALAAHAALKRMEGGPLDFMAPVIGAWMAFERGEDPFRLLDPDHGNALERRYAAEHRALLLIASGRADEGLAALRPLLTAGDDSGDLRIDAALLLAAGGRDADARALLGTSEPGLDALRGRIATVKPGARFGAARMFVSLAAQIGGEEMEPLSIVLTRSAMLLDPADDRARLHLAEALSRSGSARLALAALAEVKPGSPFARGAAAGSIAVLRRDGKGQEAIALARTLATRGDTTAADLRTYGDLLFDAGRFADSADAYSDAIGRAGGDGGWRLHFLRGKALERAGKWKPAVAALNRAISLAPDEPEPLSYLGTAQLARGVDPAGALVLLERARTLKPDDAEITAALAWGYYKSGDAARAVPLLEVAAETDPAGSQISEHLGDAYWQLGRRFEARYAWAAAALHAESGAATARIEAKIANGPAAAN</sequence>
<keyword evidence="2 3" id="KW-0802">TPR repeat</keyword>
<evidence type="ECO:0000313" key="5">
    <source>
        <dbReference type="Proteomes" id="UP001596977"/>
    </source>
</evidence>
<evidence type="ECO:0000256" key="1">
    <source>
        <dbReference type="ARBA" id="ARBA00022737"/>
    </source>
</evidence>
<dbReference type="Proteomes" id="UP001596977">
    <property type="component" value="Unassembled WGS sequence"/>
</dbReference>
<protein>
    <submittedName>
        <fullName evidence="4">Tetratricopeptide repeat protein</fullName>
    </submittedName>
</protein>
<dbReference type="Pfam" id="PF14559">
    <property type="entry name" value="TPR_19"/>
    <property type="match status" value="1"/>
</dbReference>
<feature type="repeat" description="TPR" evidence="3">
    <location>
        <begin position="375"/>
        <end position="408"/>
    </location>
</feature>
<evidence type="ECO:0000256" key="3">
    <source>
        <dbReference type="PROSITE-ProRule" id="PRU00339"/>
    </source>
</evidence>
<dbReference type="InterPro" id="IPR011990">
    <property type="entry name" value="TPR-like_helical_dom_sf"/>
</dbReference>
<gene>
    <name evidence="4" type="ORF">ACFQ1E_12475</name>
</gene>
<dbReference type="InterPro" id="IPR019734">
    <property type="entry name" value="TPR_rpt"/>
</dbReference>
<dbReference type="PROSITE" id="PS50005">
    <property type="entry name" value="TPR"/>
    <property type="match status" value="1"/>
</dbReference>
<keyword evidence="1" id="KW-0677">Repeat</keyword>
<dbReference type="Gene3D" id="1.25.40.10">
    <property type="entry name" value="Tetratricopeptide repeat domain"/>
    <property type="match status" value="1"/>
</dbReference>